<dbReference type="PANTHER" id="PTHR32089">
    <property type="entry name" value="METHYL-ACCEPTING CHEMOTAXIS PROTEIN MCPB"/>
    <property type="match status" value="1"/>
</dbReference>
<evidence type="ECO:0000313" key="13">
    <source>
        <dbReference type="EMBL" id="NKN32757.1"/>
    </source>
</evidence>
<dbReference type="Pfam" id="PF00672">
    <property type="entry name" value="HAMP"/>
    <property type="match status" value="1"/>
</dbReference>
<keyword evidence="4 10" id="KW-0472">Membrane</keyword>
<feature type="region of interest" description="Disordered" evidence="9">
    <location>
        <begin position="318"/>
        <end position="340"/>
    </location>
</feature>
<feature type="transmembrane region" description="Helical" evidence="10">
    <location>
        <begin position="13"/>
        <end position="35"/>
    </location>
</feature>
<dbReference type="InterPro" id="IPR024478">
    <property type="entry name" value="HlyB_4HB_MCP"/>
</dbReference>
<keyword evidence="2 10" id="KW-0812">Transmembrane</keyword>
<evidence type="ECO:0000259" key="11">
    <source>
        <dbReference type="PROSITE" id="PS50111"/>
    </source>
</evidence>
<keyword evidence="5 7" id="KW-0807">Transducer</keyword>
<keyword evidence="14" id="KW-1185">Reference proteome</keyword>
<gene>
    <name evidence="13" type="ORF">HF203_05925</name>
</gene>
<proteinExistence type="inferred from homology"/>
<dbReference type="CDD" id="cd06225">
    <property type="entry name" value="HAMP"/>
    <property type="match status" value="1"/>
</dbReference>
<evidence type="ECO:0000313" key="14">
    <source>
        <dbReference type="Proteomes" id="UP000740754"/>
    </source>
</evidence>
<reference evidence="13 14" key="1">
    <citation type="submission" date="2020-04" db="EMBL/GenBank/DDBJ databases">
        <title>Draft Whole-Genome sequence of Marichromatium bheemlicum DSM 18632, type strain.</title>
        <authorList>
            <person name="Kyndt J.A."/>
            <person name="Meyer T.E."/>
        </authorList>
    </citation>
    <scope>NUCLEOTIDE SEQUENCE [LARGE SCALE GENOMIC DNA]</scope>
    <source>
        <strain evidence="13 14">DSM 18632</strain>
    </source>
</reference>
<dbReference type="PROSITE" id="PS50111">
    <property type="entry name" value="CHEMOTAXIS_TRANSDUC_2"/>
    <property type="match status" value="1"/>
</dbReference>
<dbReference type="Gene3D" id="1.10.287.950">
    <property type="entry name" value="Methyl-accepting chemotaxis protein"/>
    <property type="match status" value="1"/>
</dbReference>
<evidence type="ECO:0000256" key="5">
    <source>
        <dbReference type="ARBA" id="ARBA00023224"/>
    </source>
</evidence>
<dbReference type="Proteomes" id="UP000740754">
    <property type="component" value="Unassembled WGS sequence"/>
</dbReference>
<dbReference type="PRINTS" id="PR00260">
    <property type="entry name" value="CHEMTRNSDUCR"/>
</dbReference>
<dbReference type="Pfam" id="PF00015">
    <property type="entry name" value="MCPsignal"/>
    <property type="match status" value="1"/>
</dbReference>
<feature type="coiled-coil region" evidence="8">
    <location>
        <begin position="161"/>
        <end position="188"/>
    </location>
</feature>
<keyword evidence="3 10" id="KW-1133">Transmembrane helix</keyword>
<dbReference type="SMART" id="SM00304">
    <property type="entry name" value="HAMP"/>
    <property type="match status" value="1"/>
</dbReference>
<dbReference type="SUPFAM" id="SSF58104">
    <property type="entry name" value="Methyl-accepting chemotaxis protein (MCP) signaling domain"/>
    <property type="match status" value="1"/>
</dbReference>
<feature type="compositionally biased region" description="Polar residues" evidence="9">
    <location>
        <begin position="321"/>
        <end position="340"/>
    </location>
</feature>
<feature type="domain" description="HAMP" evidence="12">
    <location>
        <begin position="214"/>
        <end position="267"/>
    </location>
</feature>
<dbReference type="SMART" id="SM00283">
    <property type="entry name" value="MA"/>
    <property type="match status" value="1"/>
</dbReference>
<dbReference type="Pfam" id="PF12729">
    <property type="entry name" value="4HB_MCP_1"/>
    <property type="match status" value="1"/>
</dbReference>
<evidence type="ECO:0000256" key="2">
    <source>
        <dbReference type="ARBA" id="ARBA00022692"/>
    </source>
</evidence>
<feature type="transmembrane region" description="Helical" evidence="10">
    <location>
        <begin position="192"/>
        <end position="213"/>
    </location>
</feature>
<organism evidence="13 14">
    <name type="scientific">Marichromatium bheemlicum</name>
    <dbReference type="NCBI Taxonomy" id="365339"/>
    <lineage>
        <taxon>Bacteria</taxon>
        <taxon>Pseudomonadati</taxon>
        <taxon>Pseudomonadota</taxon>
        <taxon>Gammaproteobacteria</taxon>
        <taxon>Chromatiales</taxon>
        <taxon>Chromatiaceae</taxon>
        <taxon>Marichromatium</taxon>
    </lineage>
</organism>
<dbReference type="PANTHER" id="PTHR32089:SF119">
    <property type="entry name" value="METHYL-ACCEPTING CHEMOTAXIS PROTEIN CTPL"/>
    <property type="match status" value="1"/>
</dbReference>
<comment type="similarity">
    <text evidence="6">Belongs to the methyl-accepting chemotaxis (MCP) protein family.</text>
</comment>
<feature type="coiled-coil region" evidence="8">
    <location>
        <begin position="511"/>
        <end position="541"/>
    </location>
</feature>
<evidence type="ECO:0000256" key="10">
    <source>
        <dbReference type="SAM" id="Phobius"/>
    </source>
</evidence>
<evidence type="ECO:0000256" key="9">
    <source>
        <dbReference type="SAM" id="MobiDB-lite"/>
    </source>
</evidence>
<dbReference type="InterPro" id="IPR004090">
    <property type="entry name" value="Chemotax_Me-accpt_rcpt"/>
</dbReference>
<dbReference type="CDD" id="cd11386">
    <property type="entry name" value="MCP_signal"/>
    <property type="match status" value="1"/>
</dbReference>
<dbReference type="RefSeq" id="WP_168667630.1">
    <property type="nucleotide sequence ID" value="NZ_JAAXKX010000006.1"/>
</dbReference>
<dbReference type="InterPro" id="IPR003660">
    <property type="entry name" value="HAMP_dom"/>
</dbReference>
<protein>
    <submittedName>
        <fullName evidence="13">Methyl-accepting chemotaxis protein</fullName>
    </submittedName>
</protein>
<accession>A0ABX1I968</accession>
<evidence type="ECO:0000256" key="6">
    <source>
        <dbReference type="ARBA" id="ARBA00029447"/>
    </source>
</evidence>
<evidence type="ECO:0000256" key="8">
    <source>
        <dbReference type="SAM" id="Coils"/>
    </source>
</evidence>
<comment type="caution">
    <text evidence="13">The sequence shown here is derived from an EMBL/GenBank/DDBJ whole genome shotgun (WGS) entry which is preliminary data.</text>
</comment>
<name>A0ABX1I968_9GAMM</name>
<evidence type="ECO:0000259" key="12">
    <source>
        <dbReference type="PROSITE" id="PS50885"/>
    </source>
</evidence>
<evidence type="ECO:0000256" key="4">
    <source>
        <dbReference type="ARBA" id="ARBA00023136"/>
    </source>
</evidence>
<dbReference type="EMBL" id="JAAXKX010000006">
    <property type="protein sequence ID" value="NKN32757.1"/>
    <property type="molecule type" value="Genomic_DNA"/>
</dbReference>
<comment type="subcellular location">
    <subcellularLocation>
        <location evidence="1">Membrane</location>
        <topology evidence="1">Multi-pass membrane protein</topology>
    </subcellularLocation>
</comment>
<dbReference type="PROSITE" id="PS50885">
    <property type="entry name" value="HAMP"/>
    <property type="match status" value="1"/>
</dbReference>
<evidence type="ECO:0000256" key="1">
    <source>
        <dbReference type="ARBA" id="ARBA00004141"/>
    </source>
</evidence>
<feature type="domain" description="Methyl-accepting transducer" evidence="11">
    <location>
        <begin position="272"/>
        <end position="508"/>
    </location>
</feature>
<evidence type="ECO:0000256" key="7">
    <source>
        <dbReference type="PROSITE-ProRule" id="PRU00284"/>
    </source>
</evidence>
<keyword evidence="8" id="KW-0175">Coiled coil</keyword>
<dbReference type="InterPro" id="IPR004089">
    <property type="entry name" value="MCPsignal_dom"/>
</dbReference>
<sequence length="544" mass="58265">MKLIDNARVSTKLAILALIPILAMVVLTWSATTLLQRVNAGIDRIYQDRVVPMKGLKLIADDYAVSVIDAVNKANAGRLTAEQALASIRAARAEIETSWTRYLQTDLNAEEQRLVDEARALFASADQALGGLERELAGLRGMVAGRLDAFDGPLYERIDPISAKITELVELQLQVAGAEREAANALYERSRLLFIALGLLTTLVLVALGWITYRSITSQLGRLRDTMVHIAEHADLSVAIDLDTDNEIGQIAHAFGRMLARFRELVERIGGSAISLSSAATQMSGNLLEAREGATQQNVESEHVATAMQEMTASAEEVARNTASAADSAQGAKSLSDQGRAQAQETVMAITGLAERIETAAGVLHSLEVDAQDIGKVLDVIQSITEQTNLLALNAAIEAARAGEAGRGFAVVAGEVRTLASRTQSSAREIEAMVGRLQQSSRQAAHEMGQSQEAATLSVDRVERAGDALEAITGAVDGISEMMNRIATAAEEQTAVANEINQGVVKISDANHRASENMNELEHAGQQLERLAAELQAQATQFRT</sequence>
<evidence type="ECO:0000256" key="3">
    <source>
        <dbReference type="ARBA" id="ARBA00022989"/>
    </source>
</evidence>